<sequence>MFFLVVGAEIRQEISDGALSSFKLATLPIGAALGGVLVPALIYTLLNFGTPASSGWAVPTATDIAFAVGVLALLG</sequence>
<reference evidence="8 9" key="1">
    <citation type="submission" date="2015-09" db="EMBL/GenBank/DDBJ databases">
        <title>Genome announcement of multiple Pseudomonas syringae strains.</title>
        <authorList>
            <person name="Thakur S."/>
            <person name="Wang P.W."/>
            <person name="Gong Y."/>
            <person name="Weir B.S."/>
            <person name="Guttman D.S."/>
        </authorList>
    </citation>
    <scope>NUCLEOTIDE SEQUENCE [LARGE SCALE GENOMIC DNA]</scope>
    <source>
        <strain evidence="8 9">ICMP3962</strain>
    </source>
</reference>
<feature type="transmembrane region" description="Helical" evidence="7">
    <location>
        <begin position="56"/>
        <end position="74"/>
    </location>
</feature>
<dbReference type="InterPro" id="IPR023171">
    <property type="entry name" value="Na/H_antiporter_dom_sf"/>
</dbReference>
<keyword evidence="3 7" id="KW-0812">Transmembrane</keyword>
<gene>
    <name evidence="8" type="ORF">ALO41_00407</name>
</gene>
<dbReference type="PATRIC" id="fig|251720.4.peg.520"/>
<accession>A0A0Q0E217</accession>
<comment type="caution">
    <text evidence="8">The sequence shown here is derived from an EMBL/GenBank/DDBJ whole genome shotgun (WGS) entry which is preliminary data.</text>
</comment>
<dbReference type="GO" id="GO:0015385">
    <property type="term" value="F:sodium:proton antiporter activity"/>
    <property type="evidence" value="ECO:0007669"/>
    <property type="project" value="TreeGrafter"/>
</dbReference>
<keyword evidence="6" id="KW-0915">Sodium</keyword>
<dbReference type="Proteomes" id="UP000050266">
    <property type="component" value="Unassembled WGS sequence"/>
</dbReference>
<evidence type="ECO:0000256" key="1">
    <source>
        <dbReference type="ARBA" id="ARBA00004429"/>
    </source>
</evidence>
<evidence type="ECO:0000256" key="7">
    <source>
        <dbReference type="SAM" id="Phobius"/>
    </source>
</evidence>
<dbReference type="EMBL" id="LJRQ01000449">
    <property type="protein sequence ID" value="KPZ05062.1"/>
    <property type="molecule type" value="Genomic_DNA"/>
</dbReference>
<dbReference type="GO" id="GO:0006885">
    <property type="term" value="P:regulation of pH"/>
    <property type="evidence" value="ECO:0007669"/>
    <property type="project" value="InterPro"/>
</dbReference>
<name>A0A0Q0E217_PSEA0</name>
<feature type="transmembrane region" description="Helical" evidence="7">
    <location>
        <begin position="21"/>
        <end position="44"/>
    </location>
</feature>
<evidence type="ECO:0000256" key="5">
    <source>
        <dbReference type="ARBA" id="ARBA00023136"/>
    </source>
</evidence>
<evidence type="ECO:0000313" key="9">
    <source>
        <dbReference type="Proteomes" id="UP000050266"/>
    </source>
</evidence>
<dbReference type="GO" id="GO:0005886">
    <property type="term" value="C:plasma membrane"/>
    <property type="evidence" value="ECO:0007669"/>
    <property type="project" value="UniProtKB-SubCell"/>
</dbReference>
<evidence type="ECO:0000256" key="6">
    <source>
        <dbReference type="ARBA" id="ARBA00023201"/>
    </source>
</evidence>
<comment type="subcellular location">
    <subcellularLocation>
        <location evidence="1">Cell inner membrane</location>
        <topology evidence="1">Multi-pass membrane protein</topology>
    </subcellularLocation>
</comment>
<keyword evidence="6" id="KW-0406">Ion transport</keyword>
<keyword evidence="2" id="KW-1003">Cell membrane</keyword>
<organism evidence="8 9">
    <name type="scientific">Pseudomonas amygdali pv. ulmi</name>
    <dbReference type="NCBI Taxonomy" id="251720"/>
    <lineage>
        <taxon>Bacteria</taxon>
        <taxon>Pseudomonadati</taxon>
        <taxon>Pseudomonadota</taxon>
        <taxon>Gammaproteobacteria</taxon>
        <taxon>Pseudomonadales</taxon>
        <taxon>Pseudomonadaceae</taxon>
        <taxon>Pseudomonas</taxon>
        <taxon>Pseudomonas amygdali</taxon>
    </lineage>
</organism>
<dbReference type="Pfam" id="PF06965">
    <property type="entry name" value="Na_H_antiport_1"/>
    <property type="match status" value="1"/>
</dbReference>
<dbReference type="PANTHER" id="PTHR30341:SF0">
    <property type="entry name" value="NA(+)_H(+) ANTIPORTER NHAA"/>
    <property type="match status" value="1"/>
</dbReference>
<evidence type="ECO:0000256" key="3">
    <source>
        <dbReference type="ARBA" id="ARBA00022692"/>
    </source>
</evidence>
<keyword evidence="6" id="KW-0813">Transport</keyword>
<dbReference type="Gene3D" id="1.20.1530.10">
    <property type="entry name" value="Na+/H+ antiporter like domain"/>
    <property type="match status" value="1"/>
</dbReference>
<protein>
    <submittedName>
        <fullName evidence="8">Na antiporter NhaA</fullName>
    </submittedName>
</protein>
<keyword evidence="6" id="KW-0739">Sodium transport</keyword>
<evidence type="ECO:0000256" key="2">
    <source>
        <dbReference type="ARBA" id="ARBA00022475"/>
    </source>
</evidence>
<dbReference type="InterPro" id="IPR004670">
    <property type="entry name" value="NhaA"/>
</dbReference>
<evidence type="ECO:0000256" key="4">
    <source>
        <dbReference type="ARBA" id="ARBA00022989"/>
    </source>
</evidence>
<dbReference type="AlphaFoldDB" id="A0A0Q0E217"/>
<dbReference type="PANTHER" id="PTHR30341">
    <property type="entry name" value="SODIUM ION/PROTON ANTIPORTER NHAA-RELATED"/>
    <property type="match status" value="1"/>
</dbReference>
<keyword evidence="5 7" id="KW-0472">Membrane</keyword>
<keyword evidence="4 7" id="KW-1133">Transmembrane helix</keyword>
<proteinExistence type="predicted"/>
<evidence type="ECO:0000313" key="8">
    <source>
        <dbReference type="EMBL" id="KPZ05062.1"/>
    </source>
</evidence>